<reference evidence="1" key="1">
    <citation type="submission" date="2020-11" db="EMBL/GenBank/DDBJ databases">
        <authorList>
            <person name="Tran Van P."/>
        </authorList>
    </citation>
    <scope>NUCLEOTIDE SEQUENCE</scope>
</reference>
<gene>
    <name evidence="1" type="ORF">TMSB3V08_LOCUS5731</name>
</gene>
<protein>
    <submittedName>
        <fullName evidence="1">Uncharacterized protein</fullName>
    </submittedName>
</protein>
<name>A0A7R9E8B7_9NEOP</name>
<dbReference type="AlphaFoldDB" id="A0A7R9E8B7"/>
<evidence type="ECO:0000313" key="1">
    <source>
        <dbReference type="EMBL" id="CAD7428942.1"/>
    </source>
</evidence>
<sequence>MQLFESLPQEKGTLDLSFANRGLCRHDDSAFYWLYKAQNSRSFATPPEAVQVVCECVAIIKGLKEINWKTAKGMMADPYFLRSLMELNVDAITGTQIRAIRAHMRSRWTTRNKGADVAYRIIILKFESEFIQKVFRRQTPFAGAFL</sequence>
<accession>A0A7R9E8B7</accession>
<dbReference type="PANTHER" id="PTHR22878">
    <property type="entry name" value="DYNEIN HEAVY CHAIN 6, AXONEMAL-LIKE-RELATED"/>
    <property type="match status" value="1"/>
</dbReference>
<organism evidence="1">
    <name type="scientific">Timema monikensis</name>
    <dbReference type="NCBI Taxonomy" id="170555"/>
    <lineage>
        <taxon>Eukaryota</taxon>
        <taxon>Metazoa</taxon>
        <taxon>Ecdysozoa</taxon>
        <taxon>Arthropoda</taxon>
        <taxon>Hexapoda</taxon>
        <taxon>Insecta</taxon>
        <taxon>Pterygota</taxon>
        <taxon>Neoptera</taxon>
        <taxon>Polyneoptera</taxon>
        <taxon>Phasmatodea</taxon>
        <taxon>Timematodea</taxon>
        <taxon>Timematoidea</taxon>
        <taxon>Timematidae</taxon>
        <taxon>Timema</taxon>
    </lineage>
</organism>
<dbReference type="EMBL" id="OB793905">
    <property type="protein sequence ID" value="CAD7428942.1"/>
    <property type="molecule type" value="Genomic_DNA"/>
</dbReference>
<dbReference type="Gene3D" id="1.20.920.60">
    <property type="match status" value="1"/>
</dbReference>
<dbReference type="GO" id="GO:0051959">
    <property type="term" value="F:dynein light intermediate chain binding"/>
    <property type="evidence" value="ECO:0007669"/>
    <property type="project" value="InterPro"/>
</dbReference>
<dbReference type="InterPro" id="IPR026983">
    <property type="entry name" value="DHC"/>
</dbReference>
<dbReference type="GO" id="GO:0030286">
    <property type="term" value="C:dynein complex"/>
    <property type="evidence" value="ECO:0007669"/>
    <property type="project" value="InterPro"/>
</dbReference>
<proteinExistence type="predicted"/>
<dbReference type="PANTHER" id="PTHR22878:SF63">
    <property type="entry name" value="DYNEIN AXONEMAL HEAVY CHAIN 10"/>
    <property type="match status" value="1"/>
</dbReference>
<dbReference type="GO" id="GO:0007018">
    <property type="term" value="P:microtubule-based movement"/>
    <property type="evidence" value="ECO:0007669"/>
    <property type="project" value="InterPro"/>
</dbReference>
<dbReference type="GO" id="GO:0045505">
    <property type="term" value="F:dynein intermediate chain binding"/>
    <property type="evidence" value="ECO:0007669"/>
    <property type="project" value="InterPro"/>
</dbReference>